<feature type="compositionally biased region" description="Polar residues" evidence="1">
    <location>
        <begin position="266"/>
        <end position="276"/>
    </location>
</feature>
<dbReference type="Proteomes" id="UP000011083">
    <property type="component" value="Unassembled WGS sequence"/>
</dbReference>
<organism evidence="3 4">
    <name type="scientific">Acanthamoeba castellanii (strain ATCC 30010 / Neff)</name>
    <dbReference type="NCBI Taxonomy" id="1257118"/>
    <lineage>
        <taxon>Eukaryota</taxon>
        <taxon>Amoebozoa</taxon>
        <taxon>Discosea</taxon>
        <taxon>Longamoebia</taxon>
        <taxon>Centramoebida</taxon>
        <taxon>Acanthamoebidae</taxon>
        <taxon>Acanthamoeba</taxon>
    </lineage>
</organism>
<feature type="region of interest" description="Disordered" evidence="1">
    <location>
        <begin position="254"/>
        <end position="283"/>
    </location>
</feature>
<dbReference type="VEuPathDB" id="AmoebaDB:ACA1_326200"/>
<dbReference type="AlphaFoldDB" id="L8HJF4"/>
<evidence type="ECO:0000313" key="3">
    <source>
        <dbReference type="EMBL" id="ELR24526.1"/>
    </source>
</evidence>
<dbReference type="PANTHER" id="PTHR28297">
    <property type="entry name" value="FUNGAL PROTEIN"/>
    <property type="match status" value="1"/>
</dbReference>
<dbReference type="InterPro" id="IPR018852">
    <property type="entry name" value="DUF2456"/>
</dbReference>
<keyword evidence="4" id="KW-1185">Reference proteome</keyword>
<feature type="compositionally biased region" description="Low complexity" evidence="1">
    <location>
        <begin position="8"/>
        <end position="17"/>
    </location>
</feature>
<dbReference type="KEGG" id="acan:ACA1_326200"/>
<dbReference type="RefSeq" id="XP_004367799.1">
    <property type="nucleotide sequence ID" value="XM_004367742.1"/>
</dbReference>
<evidence type="ECO:0000256" key="2">
    <source>
        <dbReference type="SAM" id="Phobius"/>
    </source>
</evidence>
<feature type="transmembrane region" description="Helical" evidence="2">
    <location>
        <begin position="177"/>
        <end position="204"/>
    </location>
</feature>
<feature type="region of interest" description="Disordered" evidence="1">
    <location>
        <begin position="1"/>
        <end position="46"/>
    </location>
</feature>
<dbReference type="GeneID" id="14925544"/>
<feature type="transmembrane region" description="Helical" evidence="2">
    <location>
        <begin position="224"/>
        <end position="246"/>
    </location>
</feature>
<protein>
    <submittedName>
        <fullName evidence="3">Uncharacterized protein</fullName>
    </submittedName>
</protein>
<reference evidence="3 4" key="1">
    <citation type="journal article" date="2013" name="Genome Biol.">
        <title>Genome of Acanthamoeba castellanii highlights extensive lateral gene transfer and early evolution of tyrosine kinase signaling.</title>
        <authorList>
            <person name="Clarke M."/>
            <person name="Lohan A.J."/>
            <person name="Liu B."/>
            <person name="Lagkouvardos I."/>
            <person name="Roy S."/>
            <person name="Zafar N."/>
            <person name="Bertelli C."/>
            <person name="Schilde C."/>
            <person name="Kianianmomeni A."/>
            <person name="Burglin T.R."/>
            <person name="Frech C."/>
            <person name="Turcotte B."/>
            <person name="Kopec K.O."/>
            <person name="Synnott J.M."/>
            <person name="Choo C."/>
            <person name="Paponov I."/>
            <person name="Finkler A."/>
            <person name="Soon Heng Tan C."/>
            <person name="Hutchins A.P."/>
            <person name="Weinmeier T."/>
            <person name="Rattei T."/>
            <person name="Chu J.S."/>
            <person name="Gimenez G."/>
            <person name="Irimia M."/>
            <person name="Rigden D.J."/>
            <person name="Fitzpatrick D.A."/>
            <person name="Lorenzo-Morales J."/>
            <person name="Bateman A."/>
            <person name="Chiu C.H."/>
            <person name="Tang P."/>
            <person name="Hegemann P."/>
            <person name="Fromm H."/>
            <person name="Raoult D."/>
            <person name="Greub G."/>
            <person name="Miranda-Saavedra D."/>
            <person name="Chen N."/>
            <person name="Nash P."/>
            <person name="Ginger M.L."/>
            <person name="Horn M."/>
            <person name="Schaap P."/>
            <person name="Caler L."/>
            <person name="Loftus B."/>
        </authorList>
    </citation>
    <scope>NUCLEOTIDE SEQUENCE [LARGE SCALE GENOMIC DNA]</scope>
    <source>
        <strain evidence="3 4">Neff</strain>
    </source>
</reference>
<keyword evidence="2" id="KW-0472">Membrane</keyword>
<keyword evidence="2" id="KW-0812">Transmembrane</keyword>
<gene>
    <name evidence="3" type="ORF">ACA1_326200</name>
</gene>
<dbReference type="PANTHER" id="PTHR28297:SF1">
    <property type="entry name" value="FUNGAL PROTEIN"/>
    <property type="match status" value="1"/>
</dbReference>
<dbReference type="OrthoDB" id="15595at2759"/>
<feature type="transmembrane region" description="Helical" evidence="2">
    <location>
        <begin position="57"/>
        <end position="83"/>
    </location>
</feature>
<dbReference type="EMBL" id="KB007813">
    <property type="protein sequence ID" value="ELR24526.1"/>
    <property type="molecule type" value="Genomic_DNA"/>
</dbReference>
<feature type="transmembrane region" description="Helical" evidence="2">
    <location>
        <begin position="103"/>
        <end position="123"/>
    </location>
</feature>
<evidence type="ECO:0000256" key="1">
    <source>
        <dbReference type="SAM" id="MobiDB-lite"/>
    </source>
</evidence>
<evidence type="ECO:0000313" key="4">
    <source>
        <dbReference type="Proteomes" id="UP000011083"/>
    </source>
</evidence>
<accession>L8HJF4</accession>
<sequence>MQKKRSDSSLSEPLLPLQQHNDDYNVGDDSSHYRRSSSSSAVGRHHKSGMGFTWKHILYLIVMMTIGAALLDAIINGGLAALMYHDQGNIRVWEWPNTLGGDIIITTLLTGILTWIIASNLVMRDLRVGVPLLGKMGSLNLYSPEFRQGKFYNYFLRMEDLIRLPGKGNWKKHFVKFILLVLRGIPFTLIWFVVFAPATLAVMMALEYGAGINLWWPSAVVFKAIWGGGMGLFVTPAVGVLAMASFEDNEAKSVNSDAADADSESGLKSETNSTYGTGEEEEA</sequence>
<keyword evidence="2" id="KW-1133">Transmembrane helix</keyword>
<proteinExistence type="predicted"/>
<name>L8HJF4_ACACF</name>